<name>A0A2B7ZCE5_9EURO</name>
<organism evidence="2 3">
    <name type="scientific">[Emmonsia] crescens</name>
    <dbReference type="NCBI Taxonomy" id="73230"/>
    <lineage>
        <taxon>Eukaryota</taxon>
        <taxon>Fungi</taxon>
        <taxon>Dikarya</taxon>
        <taxon>Ascomycota</taxon>
        <taxon>Pezizomycotina</taxon>
        <taxon>Eurotiomycetes</taxon>
        <taxon>Eurotiomycetidae</taxon>
        <taxon>Onygenales</taxon>
        <taxon>Ajellomycetaceae</taxon>
        <taxon>Emergomyces</taxon>
    </lineage>
</organism>
<protein>
    <submittedName>
        <fullName evidence="2">Uncharacterized protein</fullName>
    </submittedName>
</protein>
<comment type="caution">
    <text evidence="2">The sequence shown here is derived from an EMBL/GenBank/DDBJ whole genome shotgun (WGS) entry which is preliminary data.</text>
</comment>
<proteinExistence type="predicted"/>
<evidence type="ECO:0000313" key="2">
    <source>
        <dbReference type="EMBL" id="PGH30497.1"/>
    </source>
</evidence>
<gene>
    <name evidence="2" type="ORF">GX50_06718</name>
</gene>
<feature type="region of interest" description="Disordered" evidence="1">
    <location>
        <begin position="93"/>
        <end position="112"/>
    </location>
</feature>
<dbReference type="EMBL" id="PDND01000168">
    <property type="protein sequence ID" value="PGH30497.1"/>
    <property type="molecule type" value="Genomic_DNA"/>
</dbReference>
<evidence type="ECO:0000256" key="1">
    <source>
        <dbReference type="SAM" id="MobiDB-lite"/>
    </source>
</evidence>
<reference evidence="2 3" key="1">
    <citation type="submission" date="2017-10" db="EMBL/GenBank/DDBJ databases">
        <title>Comparative genomics in systemic dimorphic fungi from Ajellomycetaceae.</title>
        <authorList>
            <person name="Munoz J.F."/>
            <person name="Mcewen J.G."/>
            <person name="Clay O.K."/>
            <person name="Cuomo C.A."/>
        </authorList>
    </citation>
    <scope>NUCLEOTIDE SEQUENCE [LARGE SCALE GENOMIC DNA]</scope>
    <source>
        <strain evidence="2 3">UAMH4076</strain>
    </source>
</reference>
<dbReference type="Proteomes" id="UP000226031">
    <property type="component" value="Unassembled WGS sequence"/>
</dbReference>
<dbReference type="InterPro" id="IPR027417">
    <property type="entry name" value="P-loop_NTPase"/>
</dbReference>
<dbReference type="VEuPathDB" id="FungiDB:EMCG_06969"/>
<sequence length="628" mass="70786">MPRFLRRILTGCFSYNDCGSSVPASSSSAPLSKSEPQRVVQTRMGPCTFVLGNGSKCLCMEAICTTISSNILESRCEYCDHLMSRHEDFASAASAPPTATATTQTVQGPSTQTTFDLPPHICLREETVSKLAALVKESGVIHVRGTPSSGKTILAELLQRHYERLRQECVLLTGWCNDGDPVEYCIQLYKAKYGKVLSKYSFLSSDVTFIVDEAQDSYMDEVFWLKILKSRSGEKYGPRFCLFSSYGSPSSGYIPSQIRATPLRFGTQQRVSLIPSRVEFSPDIGLFYNRDEYDDAAKRRCALLNQSFTIHPEALTYLFSISNGHPAAVSGLLEHIYNFYRSHIKHGQIQTLRKEEVLQALEDELSVLRTLSNLAISRSFPDRRHLTPGAAEALTRTLKCHSIPFNPDDDGIQLCFKLGWLHVEALDMEGSELVCVFPTRIHEKYTEVYLSSDYSRPFPIDRFPTIHDLCRETLKNFSKSSLKMGAVGRVGPSSKLTNPEAQFQDEFYRAFVDLVGPGVGISSEWSREGKGRIDFRLTERKWGIELLRDGDRLAEHCLRFLPTGSYGPWIQKGLLEDWIIIDCRHSEPKKIAQKEPKLWRVVFKGDYTSAEVLDWNNVVVVPEFPLTA</sequence>
<evidence type="ECO:0000313" key="3">
    <source>
        <dbReference type="Proteomes" id="UP000226031"/>
    </source>
</evidence>
<feature type="compositionally biased region" description="Low complexity" evidence="1">
    <location>
        <begin position="93"/>
        <end position="103"/>
    </location>
</feature>
<accession>A0A2B7ZCE5</accession>
<dbReference type="SUPFAM" id="SSF52540">
    <property type="entry name" value="P-loop containing nucleoside triphosphate hydrolases"/>
    <property type="match status" value="1"/>
</dbReference>
<keyword evidence="3" id="KW-1185">Reference proteome</keyword>
<dbReference type="AlphaFoldDB" id="A0A2B7ZCE5"/>
<dbReference type="STRING" id="73230.A0A2B7ZCE5"/>